<proteinExistence type="predicted"/>
<keyword evidence="2" id="KW-1185">Reference proteome</keyword>
<reference evidence="1 2" key="1">
    <citation type="submission" date="2019-07" db="EMBL/GenBank/DDBJ databases">
        <title>De Novo Assembly of kiwifruit Actinidia rufa.</title>
        <authorList>
            <person name="Sugita-Konishi S."/>
            <person name="Sato K."/>
            <person name="Mori E."/>
            <person name="Abe Y."/>
            <person name="Kisaki G."/>
            <person name="Hamano K."/>
            <person name="Suezawa K."/>
            <person name="Otani M."/>
            <person name="Fukuda T."/>
            <person name="Manabe T."/>
            <person name="Gomi K."/>
            <person name="Tabuchi M."/>
            <person name="Akimitsu K."/>
            <person name="Kataoka I."/>
        </authorList>
    </citation>
    <scope>NUCLEOTIDE SEQUENCE [LARGE SCALE GENOMIC DNA]</scope>
    <source>
        <strain evidence="2">cv. Fuchu</strain>
    </source>
</reference>
<evidence type="ECO:0000313" key="2">
    <source>
        <dbReference type="Proteomes" id="UP000585474"/>
    </source>
</evidence>
<accession>A0A7J0EG95</accession>
<comment type="caution">
    <text evidence="1">The sequence shown here is derived from an EMBL/GenBank/DDBJ whole genome shotgun (WGS) entry which is preliminary data.</text>
</comment>
<organism evidence="1 2">
    <name type="scientific">Actinidia rufa</name>
    <dbReference type="NCBI Taxonomy" id="165716"/>
    <lineage>
        <taxon>Eukaryota</taxon>
        <taxon>Viridiplantae</taxon>
        <taxon>Streptophyta</taxon>
        <taxon>Embryophyta</taxon>
        <taxon>Tracheophyta</taxon>
        <taxon>Spermatophyta</taxon>
        <taxon>Magnoliopsida</taxon>
        <taxon>eudicotyledons</taxon>
        <taxon>Gunneridae</taxon>
        <taxon>Pentapetalae</taxon>
        <taxon>asterids</taxon>
        <taxon>Ericales</taxon>
        <taxon>Actinidiaceae</taxon>
        <taxon>Actinidia</taxon>
    </lineage>
</organism>
<dbReference type="OrthoDB" id="17255at2759"/>
<dbReference type="EMBL" id="BJWL01000004">
    <property type="protein sequence ID" value="GFY85498.1"/>
    <property type="molecule type" value="Genomic_DNA"/>
</dbReference>
<evidence type="ECO:0000313" key="1">
    <source>
        <dbReference type="EMBL" id="GFY85498.1"/>
    </source>
</evidence>
<name>A0A7J0EG95_9ERIC</name>
<dbReference type="Proteomes" id="UP000585474">
    <property type="component" value="Unassembled WGS sequence"/>
</dbReference>
<protein>
    <submittedName>
        <fullName evidence="1">Uncharacterized protein</fullName>
    </submittedName>
</protein>
<dbReference type="AlphaFoldDB" id="A0A7J0EG95"/>
<gene>
    <name evidence="1" type="ORF">Acr_04g0002360</name>
</gene>
<sequence>MRDFTPLYFNSVNSSFLSTLPCNQIRDNYKDKVPTIDQETAIPSSEPMETLVTFRSDKVLRPTRKQQGRVYFGQNMVCVDSLSEGKGKMIKVGDPVYVMKVVPSCADAAA</sequence>